<sequence>MLKQDWFAVPEGEIHPKMFTAGTVLSGELLERAKALGLIEPLQEDEPEPKQPKRARK</sequence>
<accession>A0ABU8BQX7</accession>
<reference evidence="1" key="1">
    <citation type="submission" date="2024-02" db="EMBL/GenBank/DDBJ databases">
        <title>Genome sequences of strain Gemmobacter sp. JM10B15.</title>
        <authorList>
            <person name="Zhang M."/>
        </authorList>
    </citation>
    <scope>NUCLEOTIDE SEQUENCE</scope>
    <source>
        <strain evidence="1">JM10B15</strain>
    </source>
</reference>
<comment type="caution">
    <text evidence="1">The sequence shown here is derived from an EMBL/GenBank/DDBJ whole genome shotgun (WGS) entry which is preliminary data.</text>
</comment>
<proteinExistence type="predicted"/>
<gene>
    <name evidence="1" type="ORF">V6590_03050</name>
</gene>
<dbReference type="RefSeq" id="WP_335419301.1">
    <property type="nucleotide sequence ID" value="NZ_JBALHR010000001.1"/>
</dbReference>
<evidence type="ECO:0000313" key="2">
    <source>
        <dbReference type="Proteomes" id="UP001431963"/>
    </source>
</evidence>
<organism evidence="1 2">
    <name type="scientific">Gemmobacter denitrificans</name>
    <dbReference type="NCBI Taxonomy" id="3123040"/>
    <lineage>
        <taxon>Bacteria</taxon>
        <taxon>Pseudomonadati</taxon>
        <taxon>Pseudomonadota</taxon>
        <taxon>Alphaproteobacteria</taxon>
        <taxon>Rhodobacterales</taxon>
        <taxon>Paracoccaceae</taxon>
        <taxon>Gemmobacter</taxon>
    </lineage>
</organism>
<name>A0ABU8BQX7_9RHOB</name>
<protein>
    <submittedName>
        <fullName evidence="1">Uncharacterized protein</fullName>
    </submittedName>
</protein>
<keyword evidence="2" id="KW-1185">Reference proteome</keyword>
<evidence type="ECO:0000313" key="1">
    <source>
        <dbReference type="EMBL" id="MEH7827112.1"/>
    </source>
</evidence>
<dbReference type="Proteomes" id="UP001431963">
    <property type="component" value="Unassembled WGS sequence"/>
</dbReference>
<dbReference type="EMBL" id="JBALHR010000001">
    <property type="protein sequence ID" value="MEH7827112.1"/>
    <property type="molecule type" value="Genomic_DNA"/>
</dbReference>